<gene>
    <name evidence="2" type="ORF">NEOLI_004461</name>
</gene>
<evidence type="ECO:0000313" key="3">
    <source>
        <dbReference type="Proteomes" id="UP000186594"/>
    </source>
</evidence>
<feature type="compositionally biased region" description="Polar residues" evidence="1">
    <location>
        <begin position="84"/>
        <end position="99"/>
    </location>
</feature>
<dbReference type="OMA" id="QNDNRSM"/>
<evidence type="ECO:0000256" key="1">
    <source>
        <dbReference type="SAM" id="MobiDB-lite"/>
    </source>
</evidence>
<sequence>DDLINESQHLPPAVRIPKSIKRASSLKDQTSTTMSDTGRKDFSTQAKEKLTPEDQKTYMQQAKETVTGVADKVSAVYQGDKNKSTTQKGADSLGGSVSK</sequence>
<dbReference type="Proteomes" id="UP000186594">
    <property type="component" value="Unassembled WGS sequence"/>
</dbReference>
<feature type="region of interest" description="Disordered" evidence="1">
    <location>
        <begin position="78"/>
        <end position="99"/>
    </location>
</feature>
<name>A0A1U7LNC4_NEOID</name>
<dbReference type="Pfam" id="PF04119">
    <property type="entry name" value="HSP9_HSP12"/>
    <property type="match status" value="1"/>
</dbReference>
<feature type="region of interest" description="Disordered" evidence="1">
    <location>
        <begin position="1"/>
        <end position="54"/>
    </location>
</feature>
<dbReference type="EMBL" id="LXFE01000945">
    <property type="protein sequence ID" value="OLL24170.1"/>
    <property type="molecule type" value="Genomic_DNA"/>
</dbReference>
<accession>A0A1U7LNC4</accession>
<protein>
    <submittedName>
        <fullName evidence="2">Heat shock protein hsp9</fullName>
    </submittedName>
</protein>
<evidence type="ECO:0000313" key="2">
    <source>
        <dbReference type="EMBL" id="OLL24170.1"/>
    </source>
</evidence>
<dbReference type="AlphaFoldDB" id="A0A1U7LNC4"/>
<proteinExistence type="predicted"/>
<dbReference type="OrthoDB" id="2348401at2759"/>
<dbReference type="InterPro" id="IPR007250">
    <property type="entry name" value="HSP9_HSP12"/>
</dbReference>
<reference evidence="2 3" key="1">
    <citation type="submission" date="2016-04" db="EMBL/GenBank/DDBJ databases">
        <title>Evolutionary innovation and constraint leading to complex multicellularity in the Ascomycota.</title>
        <authorList>
            <person name="Cisse O."/>
            <person name="Nguyen A."/>
            <person name="Hewitt D.A."/>
            <person name="Jedd G."/>
            <person name="Stajich J.E."/>
        </authorList>
    </citation>
    <scope>NUCLEOTIDE SEQUENCE [LARGE SCALE GENOMIC DNA]</scope>
    <source>
        <strain evidence="2 3">DAH-3</strain>
    </source>
</reference>
<keyword evidence="3" id="KW-1185">Reference proteome</keyword>
<comment type="caution">
    <text evidence="2">The sequence shown here is derived from an EMBL/GenBank/DDBJ whole genome shotgun (WGS) entry which is preliminary data.</text>
</comment>
<feature type="non-terminal residue" evidence="2">
    <location>
        <position position="1"/>
    </location>
</feature>
<feature type="compositionally biased region" description="Basic and acidic residues" evidence="1">
    <location>
        <begin position="37"/>
        <end position="54"/>
    </location>
</feature>
<feature type="compositionally biased region" description="Polar residues" evidence="1">
    <location>
        <begin position="26"/>
        <end position="36"/>
    </location>
</feature>
<keyword evidence="2" id="KW-0346">Stress response</keyword>
<organism evidence="2 3">
    <name type="scientific">Neolecta irregularis (strain DAH-3)</name>
    <dbReference type="NCBI Taxonomy" id="1198029"/>
    <lineage>
        <taxon>Eukaryota</taxon>
        <taxon>Fungi</taxon>
        <taxon>Dikarya</taxon>
        <taxon>Ascomycota</taxon>
        <taxon>Taphrinomycotina</taxon>
        <taxon>Neolectales</taxon>
        <taxon>Neolectaceae</taxon>
        <taxon>Neolecta</taxon>
    </lineage>
</organism>
<dbReference type="Gene3D" id="6.10.280.100">
    <property type="match status" value="1"/>
</dbReference>